<gene>
    <name evidence="2" type="primary">pcaD</name>
    <name evidence="2" type="ORF">ACFQ16_17970</name>
</gene>
<dbReference type="Proteomes" id="UP001597018">
    <property type="component" value="Unassembled WGS sequence"/>
</dbReference>
<name>A0ABW3FT14_9PSEU</name>
<accession>A0ABW3FT14</accession>
<sequence>MIVNHELTGPPDAPVVVLSNSIGTDLHLWDEQVPALAERFRVLRYDQRGHGGTPAPPGPYGLADLGGDVLELLDSLGVRRAHFAGVSIGGMTGMWLAEHAPDRIDRLALICTSAELGPARGWRDRAAVVREQGMQPMVEPSLPKWFTPEALADPVRVEKFSKALQACVPEGYAGCCEAIASMDLLPRLGAIAAPTLVIAGAEDPATPPEHGERIVAAVPGSRLEVLSPAAHLANAEQPAAVNRLLLDHFTRSL</sequence>
<evidence type="ECO:0000313" key="2">
    <source>
        <dbReference type="EMBL" id="MFD0921636.1"/>
    </source>
</evidence>
<proteinExistence type="predicted"/>
<dbReference type="NCBIfam" id="TIGR02427">
    <property type="entry name" value="protocat_pcaD"/>
    <property type="match status" value="1"/>
</dbReference>
<dbReference type="Gene3D" id="3.40.50.1820">
    <property type="entry name" value="alpha/beta hydrolase"/>
    <property type="match status" value="1"/>
</dbReference>
<dbReference type="Pfam" id="PF00561">
    <property type="entry name" value="Abhydrolase_1"/>
    <property type="match status" value="2"/>
</dbReference>
<evidence type="ECO:0000259" key="1">
    <source>
        <dbReference type="Pfam" id="PF00561"/>
    </source>
</evidence>
<dbReference type="EMBL" id="JBHTIW010000014">
    <property type="protein sequence ID" value="MFD0921636.1"/>
    <property type="molecule type" value="Genomic_DNA"/>
</dbReference>
<feature type="domain" description="AB hydrolase-1" evidence="1">
    <location>
        <begin position="14"/>
        <end position="122"/>
    </location>
</feature>
<dbReference type="InterPro" id="IPR026968">
    <property type="entry name" value="PcaD/CatD"/>
</dbReference>
<reference evidence="3" key="1">
    <citation type="journal article" date="2019" name="Int. J. Syst. Evol. Microbiol.">
        <title>The Global Catalogue of Microorganisms (GCM) 10K type strain sequencing project: providing services to taxonomists for standard genome sequencing and annotation.</title>
        <authorList>
            <consortium name="The Broad Institute Genomics Platform"/>
            <consortium name="The Broad Institute Genome Sequencing Center for Infectious Disease"/>
            <person name="Wu L."/>
            <person name="Ma J."/>
        </authorList>
    </citation>
    <scope>NUCLEOTIDE SEQUENCE [LARGE SCALE GENOMIC DNA]</scope>
    <source>
        <strain evidence="3">CCUG 56401</strain>
    </source>
</reference>
<keyword evidence="2" id="KW-0378">Hydrolase</keyword>
<dbReference type="PANTHER" id="PTHR43798:SF33">
    <property type="entry name" value="HYDROLASE, PUTATIVE (AFU_ORTHOLOGUE AFUA_2G14860)-RELATED"/>
    <property type="match status" value="1"/>
</dbReference>
<dbReference type="RefSeq" id="WP_263247017.1">
    <property type="nucleotide sequence ID" value="NZ_BAABLT010000006.1"/>
</dbReference>
<keyword evidence="3" id="KW-1185">Reference proteome</keyword>
<dbReference type="GO" id="GO:0047570">
    <property type="term" value="F:3-oxoadipate enol-lactonase activity"/>
    <property type="evidence" value="ECO:0007669"/>
    <property type="project" value="UniProtKB-EC"/>
</dbReference>
<comment type="caution">
    <text evidence="2">The sequence shown here is derived from an EMBL/GenBank/DDBJ whole genome shotgun (WGS) entry which is preliminary data.</text>
</comment>
<protein>
    <submittedName>
        <fullName evidence="2">3-oxoadipate enol-lactonase</fullName>
        <ecNumber evidence="2">3.1.1.24</ecNumber>
    </submittedName>
</protein>
<dbReference type="EC" id="3.1.1.24" evidence="2"/>
<feature type="domain" description="AB hydrolase-1" evidence="1">
    <location>
        <begin position="171"/>
        <end position="236"/>
    </location>
</feature>
<dbReference type="InterPro" id="IPR050266">
    <property type="entry name" value="AB_hydrolase_sf"/>
</dbReference>
<dbReference type="SUPFAM" id="SSF53474">
    <property type="entry name" value="alpha/beta-Hydrolases"/>
    <property type="match status" value="1"/>
</dbReference>
<evidence type="ECO:0000313" key="3">
    <source>
        <dbReference type="Proteomes" id="UP001597018"/>
    </source>
</evidence>
<dbReference type="PRINTS" id="PR00111">
    <property type="entry name" value="ABHYDROLASE"/>
</dbReference>
<dbReference type="InterPro" id="IPR029058">
    <property type="entry name" value="AB_hydrolase_fold"/>
</dbReference>
<organism evidence="2 3">
    <name type="scientific">Saccharopolyspora rosea</name>
    <dbReference type="NCBI Taxonomy" id="524884"/>
    <lineage>
        <taxon>Bacteria</taxon>
        <taxon>Bacillati</taxon>
        <taxon>Actinomycetota</taxon>
        <taxon>Actinomycetes</taxon>
        <taxon>Pseudonocardiales</taxon>
        <taxon>Pseudonocardiaceae</taxon>
        <taxon>Saccharopolyspora</taxon>
    </lineage>
</organism>
<dbReference type="InterPro" id="IPR000073">
    <property type="entry name" value="AB_hydrolase_1"/>
</dbReference>
<dbReference type="PANTHER" id="PTHR43798">
    <property type="entry name" value="MONOACYLGLYCEROL LIPASE"/>
    <property type="match status" value="1"/>
</dbReference>